<keyword evidence="4 16" id="KW-0997">Cell inner membrane</keyword>
<gene>
    <name evidence="16" type="primary">rne</name>
    <name evidence="19" type="ORF">DES31_1239</name>
</gene>
<dbReference type="EC" id="3.1.26.12" evidence="16"/>
<dbReference type="GO" id="GO:0005737">
    <property type="term" value="C:cytoplasm"/>
    <property type="evidence" value="ECO:0007669"/>
    <property type="project" value="UniProtKB-SubCell"/>
</dbReference>
<evidence type="ECO:0000256" key="7">
    <source>
        <dbReference type="ARBA" id="ARBA00022722"/>
    </source>
</evidence>
<keyword evidence="20" id="KW-1185">Reference proteome</keyword>
<comment type="function">
    <text evidence="16">Endoribonuclease that plays a central role in RNA processing and decay. Required for the maturation of 5S and 16S rRNAs and the majority of tRNAs. Also involved in the degradation of most mRNAs.</text>
</comment>
<dbReference type="InterPro" id="IPR048583">
    <property type="entry name" value="RNase_E_G_thioredoxin-like"/>
</dbReference>
<organism evidence="19 20">
    <name type="scientific">Otariodibacter oris</name>
    <dbReference type="NCBI Taxonomy" id="1032623"/>
    <lineage>
        <taxon>Bacteria</taxon>
        <taxon>Pseudomonadati</taxon>
        <taxon>Pseudomonadota</taxon>
        <taxon>Gammaproteobacteria</taxon>
        <taxon>Pasteurellales</taxon>
        <taxon>Pasteurellaceae</taxon>
        <taxon>Otariodibacter</taxon>
    </lineage>
</organism>
<keyword evidence="10 16" id="KW-0255">Endonuclease</keyword>
<evidence type="ECO:0000259" key="18">
    <source>
        <dbReference type="PROSITE" id="PS50126"/>
    </source>
</evidence>
<evidence type="ECO:0000256" key="16">
    <source>
        <dbReference type="HAMAP-Rule" id="MF_00970"/>
    </source>
</evidence>
<keyword evidence="15 16" id="KW-0472">Membrane</keyword>
<keyword evidence="6 16" id="KW-0819">tRNA processing</keyword>
<evidence type="ECO:0000256" key="2">
    <source>
        <dbReference type="ARBA" id="ARBA00022475"/>
    </source>
</evidence>
<dbReference type="PROSITE" id="PS50126">
    <property type="entry name" value="S1"/>
    <property type="match status" value="1"/>
</dbReference>
<dbReference type="Pfam" id="PF10150">
    <property type="entry name" value="RNase_E_G"/>
    <property type="match status" value="1"/>
</dbReference>
<keyword evidence="3 16" id="KW-0963">Cytoplasm</keyword>
<dbReference type="NCBIfam" id="TIGR00757">
    <property type="entry name" value="RNaseEG"/>
    <property type="match status" value="1"/>
</dbReference>
<evidence type="ECO:0000256" key="10">
    <source>
        <dbReference type="ARBA" id="ARBA00022759"/>
    </source>
</evidence>
<keyword evidence="8 16" id="KW-0479">Metal-binding</keyword>
<feature type="domain" description="S1 motif" evidence="18">
    <location>
        <begin position="39"/>
        <end position="119"/>
    </location>
</feature>
<evidence type="ECO:0000313" key="19">
    <source>
        <dbReference type="EMBL" id="RKR71888.1"/>
    </source>
</evidence>
<dbReference type="Proteomes" id="UP000280099">
    <property type="component" value="Unassembled WGS sequence"/>
</dbReference>
<dbReference type="Pfam" id="PF00575">
    <property type="entry name" value="S1"/>
    <property type="match status" value="1"/>
</dbReference>
<comment type="cofactor">
    <cofactor evidence="16">
        <name>Zn(2+)</name>
        <dbReference type="ChEBI" id="CHEBI:29105"/>
    </cofactor>
    <text evidence="16">Binds 2 Zn(2+) ions per homotetramer.</text>
</comment>
<comment type="subunit">
    <text evidence="16">Component of the RNA degradosome, which is a multiprotein complex involved in RNA processing and mRNA degradation. Within the RNA degradosome, RNase E assembles into a homotetramer formed by a dimer of dimers.</text>
</comment>
<dbReference type="Pfam" id="PF12111">
    <property type="entry name" value="PNPase_C"/>
    <property type="match status" value="1"/>
</dbReference>
<keyword evidence="16" id="KW-0820">tRNA-binding</keyword>
<protein>
    <recommendedName>
        <fullName evidence="16">Ribonuclease E</fullName>
        <shortName evidence="16">RNase E</shortName>
        <ecNumber evidence="16">3.1.26.12</ecNumber>
    </recommendedName>
</protein>
<dbReference type="Pfam" id="PF20833">
    <property type="entry name" value="RNase_E_G_Thio"/>
    <property type="match status" value="1"/>
</dbReference>
<evidence type="ECO:0000256" key="1">
    <source>
        <dbReference type="ARBA" id="ARBA00005663"/>
    </source>
</evidence>
<evidence type="ECO:0000256" key="12">
    <source>
        <dbReference type="ARBA" id="ARBA00022833"/>
    </source>
</evidence>
<evidence type="ECO:0000256" key="15">
    <source>
        <dbReference type="ARBA" id="ARBA00023136"/>
    </source>
</evidence>
<dbReference type="InterPro" id="IPR019307">
    <property type="entry name" value="RNA-bd_AU-1/RNase_E/G"/>
</dbReference>
<dbReference type="InterPro" id="IPR012340">
    <property type="entry name" value="NA-bd_OB-fold"/>
</dbReference>
<keyword evidence="11 16" id="KW-0378">Hydrolase</keyword>
<evidence type="ECO:0000256" key="8">
    <source>
        <dbReference type="ARBA" id="ARBA00022723"/>
    </source>
</evidence>
<accession>A0A420XGG0</accession>
<comment type="similarity">
    <text evidence="16">Belongs to the RNase E/G family. RNase E subfamily.</text>
</comment>
<comment type="similarity">
    <text evidence="1">Belongs to the RNase E/G family. RNase G subfamily.</text>
</comment>
<comment type="catalytic activity">
    <reaction evidence="16">
        <text>Endonucleolytic cleavage of single-stranded RNA in A- and U-rich regions.</text>
        <dbReference type="EC" id="3.1.26.12"/>
    </reaction>
</comment>
<keyword evidence="12 16" id="KW-0862">Zinc</keyword>
<evidence type="ECO:0000313" key="20">
    <source>
        <dbReference type="Proteomes" id="UP000280099"/>
    </source>
</evidence>
<dbReference type="GO" id="GO:0000287">
    <property type="term" value="F:magnesium ion binding"/>
    <property type="evidence" value="ECO:0007669"/>
    <property type="project" value="UniProtKB-UniRule"/>
</dbReference>
<dbReference type="GO" id="GO:0000049">
    <property type="term" value="F:tRNA binding"/>
    <property type="evidence" value="ECO:0007669"/>
    <property type="project" value="UniProtKB-KW"/>
</dbReference>
<proteinExistence type="inferred from homology"/>
<evidence type="ECO:0000256" key="17">
    <source>
        <dbReference type="SAM" id="MobiDB-lite"/>
    </source>
</evidence>
<evidence type="ECO:0000256" key="13">
    <source>
        <dbReference type="ARBA" id="ARBA00022842"/>
    </source>
</evidence>
<dbReference type="HAMAP" id="MF_00970">
    <property type="entry name" value="RNase_E"/>
    <property type="match status" value="1"/>
</dbReference>
<evidence type="ECO:0000256" key="11">
    <source>
        <dbReference type="ARBA" id="ARBA00022801"/>
    </source>
</evidence>
<feature type="region of interest" description="Required for zinc-mediated homotetramerization and catalytic activity" evidence="16">
    <location>
        <begin position="403"/>
        <end position="406"/>
    </location>
</feature>
<dbReference type="Gene3D" id="2.40.50.140">
    <property type="entry name" value="Nucleic acid-binding proteins"/>
    <property type="match status" value="1"/>
</dbReference>
<dbReference type="FunFam" id="2.40.50.140:FF:000040">
    <property type="entry name" value="Ribonuclease E"/>
    <property type="match status" value="1"/>
</dbReference>
<keyword evidence="5 16" id="KW-0698">rRNA processing</keyword>
<feature type="binding site" evidence="16">
    <location>
        <position position="302"/>
    </location>
    <ligand>
        <name>Mg(2+)</name>
        <dbReference type="ChEBI" id="CHEBI:18420"/>
        <note>catalytic</note>
    </ligand>
</feature>
<name>A0A420XGG0_9PAST</name>
<evidence type="ECO:0000256" key="14">
    <source>
        <dbReference type="ARBA" id="ARBA00022884"/>
    </source>
</evidence>
<comment type="cofactor">
    <cofactor evidence="16">
        <name>Mg(2+)</name>
        <dbReference type="ChEBI" id="CHEBI:18420"/>
    </cofactor>
    <text evidence="16">Binds 1 Mg(2+) ion per subunit.</text>
</comment>
<keyword evidence="7 16" id="KW-0540">Nuclease</keyword>
<feature type="binding site" evidence="16">
    <location>
        <position position="345"/>
    </location>
    <ligand>
        <name>Mg(2+)</name>
        <dbReference type="ChEBI" id="CHEBI:18420"/>
        <note>catalytic</note>
    </ligand>
</feature>
<dbReference type="GO" id="GO:0006364">
    <property type="term" value="P:rRNA processing"/>
    <property type="evidence" value="ECO:0007669"/>
    <property type="project" value="UniProtKB-UniRule"/>
</dbReference>
<dbReference type="GO" id="GO:0008033">
    <property type="term" value="P:tRNA processing"/>
    <property type="evidence" value="ECO:0007669"/>
    <property type="project" value="UniProtKB-UniRule"/>
</dbReference>
<dbReference type="SMART" id="SM00316">
    <property type="entry name" value="S1"/>
    <property type="match status" value="1"/>
</dbReference>
<reference evidence="19 20" key="1">
    <citation type="submission" date="2018-10" db="EMBL/GenBank/DDBJ databases">
        <title>Genomic Encyclopedia of Type Strains, Phase IV (KMG-IV): sequencing the most valuable type-strain genomes for metagenomic binning, comparative biology and taxonomic classification.</title>
        <authorList>
            <person name="Goeker M."/>
        </authorList>
    </citation>
    <scope>NUCLEOTIDE SEQUENCE [LARGE SCALE GENOMIC DNA]</scope>
    <source>
        <strain evidence="19 20">DSM 23800</strain>
    </source>
</reference>
<feature type="region of interest" description="Disordered" evidence="17">
    <location>
        <begin position="573"/>
        <end position="611"/>
    </location>
</feature>
<dbReference type="NCBIfam" id="NF008074">
    <property type="entry name" value="PRK10811.1"/>
    <property type="match status" value="1"/>
</dbReference>
<dbReference type="CDD" id="cd04453">
    <property type="entry name" value="S1_RNase_E"/>
    <property type="match status" value="1"/>
</dbReference>
<evidence type="ECO:0000256" key="3">
    <source>
        <dbReference type="ARBA" id="ARBA00022490"/>
    </source>
</evidence>
<dbReference type="RefSeq" id="WP_121123121.1">
    <property type="nucleotide sequence ID" value="NZ_CP016604.1"/>
</dbReference>
<keyword evidence="9 16" id="KW-0699">rRNA-binding</keyword>
<dbReference type="GO" id="GO:0019843">
    <property type="term" value="F:rRNA binding"/>
    <property type="evidence" value="ECO:0007669"/>
    <property type="project" value="UniProtKB-KW"/>
</dbReference>
<dbReference type="InterPro" id="IPR028878">
    <property type="entry name" value="RNase_E"/>
</dbReference>
<evidence type="ECO:0000256" key="6">
    <source>
        <dbReference type="ARBA" id="ARBA00022694"/>
    </source>
</evidence>
<feature type="compositionally biased region" description="Basic residues" evidence="17">
    <location>
        <begin position="730"/>
        <end position="747"/>
    </location>
</feature>
<dbReference type="GO" id="GO:0008270">
    <property type="term" value="F:zinc ion binding"/>
    <property type="evidence" value="ECO:0007669"/>
    <property type="project" value="UniProtKB-UniRule"/>
</dbReference>
<dbReference type="GO" id="GO:0008995">
    <property type="term" value="F:ribonuclease E activity"/>
    <property type="evidence" value="ECO:0007669"/>
    <property type="project" value="UniProtKB-EC"/>
</dbReference>
<dbReference type="PANTHER" id="PTHR30001:SF1">
    <property type="entry name" value="RIBONUCLEASE E_G-LIKE PROTEIN, CHLOROPLASTIC"/>
    <property type="match status" value="1"/>
</dbReference>
<dbReference type="EMBL" id="RBJC01000006">
    <property type="protein sequence ID" value="RKR71888.1"/>
    <property type="molecule type" value="Genomic_DNA"/>
</dbReference>
<sequence>MKRMLINATQKEELRVALVDGQRLFDLDIESPGHEQKKANIYKGKITRVEPSLEAAFVDYGADRHGFLPLKEISREYFPEGYVFQGRPSIKDIIQEGQEVIVQVGKEERGNKGAALTTFISLAGSYLVLMPNNPRAGGISRRIEGDERLELKEALDALTVPDNVGLIVRTAGVGKSPEELQWDLTVLLHHWEAIKKAAESRPAPFLIHQESDVIVRAIRDYLRRDIGEILIDNKKILDKAKNHIRLVRPDFINRVRLYDGEVPLFSHYQIESQIESAFQREVRLPSGGSIVIDVTEALTAIDINSSKATRGGDIEETALNTNLEAADEIARQLRLRDLGGLIVIDFIDMTPVRHQREVENRIREATRQDRARIQFGRISRFGLLEMSRQRLSPSLSEASSHVCPRCQGTGKIRDNDSIALSILRLLEEEAIKENSAQVHTVVPVEIASYLLNEKRKAISDIEKRHDVQVVVVPTESMHTPHFNVYRLRDNEVQPILSYNLAKRYQAQEEDHSTTCIHSNEALVTRNEPVITAESVLQSTELNLQPAPMPVIPTKPSLFSLLWKKLKGLFEKEEEKVPVKKGRNKSKLQRDRRQQQRREKPSRAEKQARKSVQVAQEIKVTQQVEQKNRKAVVEEVVEVSKVPEKKQREVAKVAERRQRRELRKKVRVESLDEQAILQETVLPVTDNKVEISKPISLVKQGSVKEEKVRLSEDNMLPDNVVEEKMEDREHSRRRLPRHLRAGSQRRRERKDTVKSAMPLTAAVASPEFASGKIWIKFDEKSKSEEKANFLSVDEILQQQQDEEAIVKDDTSTATPFGAVVVQETDRDLVKEKHSSQFGEEQEGKKQTSEIELNPEEIFTSVQPFGRVIAQHSERDLVKEKHGSQLLSSKEENDNIVEVKTTIYQSHYQFEGLVGTYSRVKHITVEMSQAKSVDESSEPFPIVQWKNSKYYFHGKGAGGHSHAISHVYADPRVAS</sequence>
<dbReference type="Gene3D" id="3.40.1260.20">
    <property type="entry name" value="Ribonuclease E, catalytic domain"/>
    <property type="match status" value="1"/>
</dbReference>
<comment type="subcellular location">
    <subcellularLocation>
        <location evidence="16">Cytoplasm</location>
    </subcellularLocation>
    <subcellularLocation>
        <location evidence="16">Cell inner membrane</location>
        <topology evidence="16">Peripheral membrane protein</topology>
        <orientation evidence="16">Cytoplasmic side</orientation>
    </subcellularLocation>
</comment>
<keyword evidence="2 16" id="KW-1003">Cell membrane</keyword>
<feature type="compositionally biased region" description="Basic and acidic residues" evidence="17">
    <location>
        <begin position="587"/>
        <end position="607"/>
    </location>
</feature>
<feature type="region of interest" description="Disordered" evidence="17">
    <location>
        <begin position="721"/>
        <end position="751"/>
    </location>
</feature>
<dbReference type="PANTHER" id="PTHR30001">
    <property type="entry name" value="RIBONUCLEASE"/>
    <property type="match status" value="1"/>
</dbReference>
<dbReference type="AlphaFoldDB" id="A0A420XGG0"/>
<dbReference type="InterPro" id="IPR004659">
    <property type="entry name" value="RNase_E/G"/>
</dbReference>
<dbReference type="InterPro" id="IPR021968">
    <property type="entry name" value="PNPase_C"/>
</dbReference>
<evidence type="ECO:0000256" key="4">
    <source>
        <dbReference type="ARBA" id="ARBA00022519"/>
    </source>
</evidence>
<keyword evidence="14 16" id="KW-0694">RNA-binding</keyword>
<evidence type="ECO:0000256" key="5">
    <source>
        <dbReference type="ARBA" id="ARBA00022552"/>
    </source>
</evidence>
<dbReference type="GO" id="GO:0006402">
    <property type="term" value="P:mRNA catabolic process"/>
    <property type="evidence" value="ECO:0007669"/>
    <property type="project" value="UniProtKB-UniRule"/>
</dbReference>
<feature type="binding site" evidence="16">
    <location>
        <position position="406"/>
    </location>
    <ligand>
        <name>Zn(2+)</name>
        <dbReference type="ChEBI" id="CHEBI:29105"/>
        <note>ligand shared between dimeric partners</note>
    </ligand>
</feature>
<dbReference type="FunFam" id="3.40.1260.20:FF:000002">
    <property type="entry name" value="Ribonuclease E"/>
    <property type="match status" value="1"/>
</dbReference>
<dbReference type="GO" id="GO:0009898">
    <property type="term" value="C:cytoplasmic side of plasma membrane"/>
    <property type="evidence" value="ECO:0007669"/>
    <property type="project" value="UniProtKB-UniRule"/>
</dbReference>
<evidence type="ECO:0000256" key="9">
    <source>
        <dbReference type="ARBA" id="ARBA00022730"/>
    </source>
</evidence>
<dbReference type="SUPFAM" id="SSF50249">
    <property type="entry name" value="Nucleic acid-binding proteins"/>
    <property type="match status" value="1"/>
</dbReference>
<comment type="caution">
    <text evidence="19">The sequence shown here is derived from an EMBL/GenBank/DDBJ whole genome shotgun (WGS) entry which is preliminary data.</text>
</comment>
<feature type="binding site" evidence="16">
    <location>
        <position position="403"/>
    </location>
    <ligand>
        <name>Zn(2+)</name>
        <dbReference type="ChEBI" id="CHEBI:29105"/>
        <note>ligand shared between dimeric partners</note>
    </ligand>
</feature>
<dbReference type="InterPro" id="IPR003029">
    <property type="entry name" value="S1_domain"/>
</dbReference>
<keyword evidence="13 16" id="KW-0460">Magnesium</keyword>
<dbReference type="OrthoDB" id="9804278at2"/>